<dbReference type="AlphaFoldDB" id="A0A368X792"/>
<evidence type="ECO:0000313" key="9">
    <source>
        <dbReference type="Proteomes" id="UP000252884"/>
    </source>
</evidence>
<dbReference type="Proteomes" id="UP000252884">
    <property type="component" value="Unassembled WGS sequence"/>
</dbReference>
<dbReference type="OrthoDB" id="8576332at2"/>
<comment type="similarity">
    <text evidence="3">Belongs to the methyl-accepting chemotaxis (MCP) protein family.</text>
</comment>
<comment type="caution">
    <text evidence="8">The sequence shown here is derived from an EMBL/GenBank/DDBJ whole genome shotgun (WGS) entry which is preliminary data.</text>
</comment>
<feature type="domain" description="HAMP" evidence="7">
    <location>
        <begin position="216"/>
        <end position="268"/>
    </location>
</feature>
<keyword evidence="5" id="KW-1133">Transmembrane helix</keyword>
<dbReference type="InterPro" id="IPR051310">
    <property type="entry name" value="MCP_chemotaxis"/>
</dbReference>
<dbReference type="PROSITE" id="PS50111">
    <property type="entry name" value="CHEMOTAXIS_TRANSDUC_2"/>
    <property type="match status" value="1"/>
</dbReference>
<dbReference type="PRINTS" id="PR00260">
    <property type="entry name" value="CHEMTRNSDUCR"/>
</dbReference>
<dbReference type="Gene3D" id="1.10.287.950">
    <property type="entry name" value="Methyl-accepting chemotaxis protein"/>
    <property type="match status" value="1"/>
</dbReference>
<proteinExistence type="inferred from homology"/>
<evidence type="ECO:0000256" key="4">
    <source>
        <dbReference type="PROSITE-ProRule" id="PRU00284"/>
    </source>
</evidence>
<comment type="subcellular location">
    <subcellularLocation>
        <location evidence="1">Membrane</location>
    </subcellularLocation>
</comment>
<organism evidence="8 9">
    <name type="scientific">Pseudorhodoferax soli</name>
    <dbReference type="NCBI Taxonomy" id="545864"/>
    <lineage>
        <taxon>Bacteria</taxon>
        <taxon>Pseudomonadati</taxon>
        <taxon>Pseudomonadota</taxon>
        <taxon>Betaproteobacteria</taxon>
        <taxon>Burkholderiales</taxon>
        <taxon>Comamonadaceae</taxon>
    </lineage>
</organism>
<keyword evidence="2" id="KW-0488">Methylation</keyword>
<dbReference type="SMART" id="SM00283">
    <property type="entry name" value="MA"/>
    <property type="match status" value="1"/>
</dbReference>
<dbReference type="EMBL" id="QPJK01000017">
    <property type="protein sequence ID" value="RCW63870.1"/>
    <property type="molecule type" value="Genomic_DNA"/>
</dbReference>
<accession>A0A368X792</accession>
<dbReference type="GO" id="GO:0005886">
    <property type="term" value="C:plasma membrane"/>
    <property type="evidence" value="ECO:0007669"/>
    <property type="project" value="TreeGrafter"/>
</dbReference>
<sequence length="530" mass="56931">MHVLRKLKLSARLAVLIAIFAIGFVLSGAWAFKTLDTLKVNGPIYERIVQGKDLIADILPPPEYIIESYLLALQLSRTDDAGRQQAMAERIRSLKGQFDERHDFWQKQALAPEMGRLLLDDAHRPAQEFYRMVFDELVPAVRGGDAGKVAATMQRLDAAYETHRAAIDKVVELASRRVEADEGAARTLIRRDTALLLGIMVLAMAAAVVMALLVARSITSPLRHAVKVAQVVASGVLNSRIRVRYPDEPDQLLRALQEMNTSLQRIVGEVRSGADNIATATSEIARGNDDLSMRTERQASALQQTAAAMEQLTSTVRQNSDSARQANQLVQTAAQVAQRGGHAVSEVVQTMQSINASSKKVVEIISVIDGIAFQTNILALNAAVEAARAGEQGRGFAVVASEVRNLAQRSAGAAKEIKALINDSVQQVEAGSTLVARAGSTMDEVVQSVQRITGIMAEISAASAEQISGLEQINTAITEMDTTTQQNAALVEEAAAAASSLRTEAHKQAQIVGVFQLDGPVAKLALPQAA</sequence>
<dbReference type="FunFam" id="1.10.287.950:FF:000001">
    <property type="entry name" value="Methyl-accepting chemotaxis sensory transducer"/>
    <property type="match status" value="1"/>
</dbReference>
<dbReference type="CDD" id="cd06225">
    <property type="entry name" value="HAMP"/>
    <property type="match status" value="1"/>
</dbReference>
<evidence type="ECO:0000256" key="2">
    <source>
        <dbReference type="ARBA" id="ARBA00022481"/>
    </source>
</evidence>
<keyword evidence="5" id="KW-0472">Membrane</keyword>
<dbReference type="RefSeq" id="WP_114472577.1">
    <property type="nucleotide sequence ID" value="NZ_QPJK01000017.1"/>
</dbReference>
<dbReference type="CDD" id="cd11386">
    <property type="entry name" value="MCP_signal"/>
    <property type="match status" value="1"/>
</dbReference>
<name>A0A368X792_9BURK</name>
<dbReference type="InterPro" id="IPR003660">
    <property type="entry name" value="HAMP_dom"/>
</dbReference>
<dbReference type="GO" id="GO:0006935">
    <property type="term" value="P:chemotaxis"/>
    <property type="evidence" value="ECO:0007669"/>
    <property type="project" value="InterPro"/>
</dbReference>
<dbReference type="SUPFAM" id="SSF58104">
    <property type="entry name" value="Methyl-accepting chemotaxis protein (MCP) signaling domain"/>
    <property type="match status" value="1"/>
</dbReference>
<reference evidence="8 9" key="1">
    <citation type="submission" date="2018-07" db="EMBL/GenBank/DDBJ databases">
        <title>Genomic Encyclopedia of Type Strains, Phase IV (KMG-IV): sequencing the most valuable type-strain genomes for metagenomic binning, comparative biology and taxonomic classification.</title>
        <authorList>
            <person name="Goeker M."/>
        </authorList>
    </citation>
    <scope>NUCLEOTIDE SEQUENCE [LARGE SCALE GENOMIC DNA]</scope>
    <source>
        <strain evidence="8 9">DSM 21634</strain>
    </source>
</reference>
<dbReference type="InterPro" id="IPR004089">
    <property type="entry name" value="MCPsignal_dom"/>
</dbReference>
<dbReference type="InterPro" id="IPR004090">
    <property type="entry name" value="Chemotax_Me-accpt_rcpt"/>
</dbReference>
<dbReference type="GO" id="GO:0004888">
    <property type="term" value="F:transmembrane signaling receptor activity"/>
    <property type="evidence" value="ECO:0007669"/>
    <property type="project" value="InterPro"/>
</dbReference>
<keyword evidence="9" id="KW-1185">Reference proteome</keyword>
<feature type="domain" description="Methyl-accepting transducer" evidence="6">
    <location>
        <begin position="273"/>
        <end position="502"/>
    </location>
</feature>
<gene>
    <name evidence="8" type="ORF">DES41_11790</name>
</gene>
<protein>
    <submittedName>
        <fullName evidence="8">Methyl-accepting chemotaxis protein</fullName>
    </submittedName>
</protein>
<keyword evidence="5" id="KW-0812">Transmembrane</keyword>
<evidence type="ECO:0000256" key="5">
    <source>
        <dbReference type="SAM" id="Phobius"/>
    </source>
</evidence>
<evidence type="ECO:0000256" key="3">
    <source>
        <dbReference type="ARBA" id="ARBA00029447"/>
    </source>
</evidence>
<dbReference type="GO" id="GO:0007165">
    <property type="term" value="P:signal transduction"/>
    <property type="evidence" value="ECO:0007669"/>
    <property type="project" value="UniProtKB-KW"/>
</dbReference>
<evidence type="ECO:0000256" key="1">
    <source>
        <dbReference type="ARBA" id="ARBA00004370"/>
    </source>
</evidence>
<dbReference type="PANTHER" id="PTHR43531">
    <property type="entry name" value="PROTEIN ICFG"/>
    <property type="match status" value="1"/>
</dbReference>
<feature type="transmembrane region" description="Helical" evidence="5">
    <location>
        <begin position="194"/>
        <end position="215"/>
    </location>
</feature>
<dbReference type="Pfam" id="PF00672">
    <property type="entry name" value="HAMP"/>
    <property type="match status" value="1"/>
</dbReference>
<keyword evidence="4" id="KW-0807">Transducer</keyword>
<dbReference type="SMART" id="SM00304">
    <property type="entry name" value="HAMP"/>
    <property type="match status" value="1"/>
</dbReference>
<evidence type="ECO:0000259" key="6">
    <source>
        <dbReference type="PROSITE" id="PS50111"/>
    </source>
</evidence>
<evidence type="ECO:0000259" key="7">
    <source>
        <dbReference type="PROSITE" id="PS50885"/>
    </source>
</evidence>
<dbReference type="Pfam" id="PF00015">
    <property type="entry name" value="MCPsignal"/>
    <property type="match status" value="1"/>
</dbReference>
<dbReference type="PROSITE" id="PS50885">
    <property type="entry name" value="HAMP"/>
    <property type="match status" value="1"/>
</dbReference>
<dbReference type="PANTHER" id="PTHR43531:SF14">
    <property type="entry name" value="METHYL-ACCEPTING CHEMOTAXIS PROTEIN I-RELATED"/>
    <property type="match status" value="1"/>
</dbReference>
<evidence type="ECO:0000313" key="8">
    <source>
        <dbReference type="EMBL" id="RCW63870.1"/>
    </source>
</evidence>